<name>A0A9N9B3L8_9GLOM</name>
<accession>A0A9N9B3L8</accession>
<gene>
    <name evidence="1" type="ORF">RFULGI_LOCUS4622</name>
</gene>
<comment type="caution">
    <text evidence="1">The sequence shown here is derived from an EMBL/GenBank/DDBJ whole genome shotgun (WGS) entry which is preliminary data.</text>
</comment>
<dbReference type="OrthoDB" id="2476765at2759"/>
<dbReference type="Proteomes" id="UP000789396">
    <property type="component" value="Unassembled WGS sequence"/>
</dbReference>
<keyword evidence="2" id="KW-1185">Reference proteome</keyword>
<dbReference type="AlphaFoldDB" id="A0A9N9B3L8"/>
<sequence>KTLGCVGVVADVAETIGMNIDKSEENDVMVSLAKNNKIYEINGGEPEYSPDPNNERAQESRFVGDLNNKVSEDKMMVLMKAPLGVITKIDTLMKGFVKALRK</sequence>
<feature type="non-terminal residue" evidence="1">
    <location>
        <position position="1"/>
    </location>
</feature>
<reference evidence="1" key="1">
    <citation type="submission" date="2021-06" db="EMBL/GenBank/DDBJ databases">
        <authorList>
            <person name="Kallberg Y."/>
            <person name="Tangrot J."/>
            <person name="Rosling A."/>
        </authorList>
    </citation>
    <scope>NUCLEOTIDE SEQUENCE</scope>
    <source>
        <strain evidence="1">IN212</strain>
    </source>
</reference>
<protein>
    <submittedName>
        <fullName evidence="1">5136_t:CDS:1</fullName>
    </submittedName>
</protein>
<evidence type="ECO:0000313" key="2">
    <source>
        <dbReference type="Proteomes" id="UP000789396"/>
    </source>
</evidence>
<evidence type="ECO:0000313" key="1">
    <source>
        <dbReference type="EMBL" id="CAG8550319.1"/>
    </source>
</evidence>
<organism evidence="1 2">
    <name type="scientific">Racocetra fulgida</name>
    <dbReference type="NCBI Taxonomy" id="60492"/>
    <lineage>
        <taxon>Eukaryota</taxon>
        <taxon>Fungi</taxon>
        <taxon>Fungi incertae sedis</taxon>
        <taxon>Mucoromycota</taxon>
        <taxon>Glomeromycotina</taxon>
        <taxon>Glomeromycetes</taxon>
        <taxon>Diversisporales</taxon>
        <taxon>Gigasporaceae</taxon>
        <taxon>Racocetra</taxon>
    </lineage>
</organism>
<dbReference type="EMBL" id="CAJVPZ010004691">
    <property type="protein sequence ID" value="CAG8550319.1"/>
    <property type="molecule type" value="Genomic_DNA"/>
</dbReference>
<proteinExistence type="predicted"/>